<dbReference type="EMBL" id="WMEX01000001">
    <property type="protein sequence ID" value="MYL25175.1"/>
    <property type="molecule type" value="Genomic_DNA"/>
</dbReference>
<protein>
    <submittedName>
        <fullName evidence="1">Uncharacterized protein</fullName>
    </submittedName>
</protein>
<evidence type="ECO:0000313" key="2">
    <source>
        <dbReference type="Proteomes" id="UP000460751"/>
    </source>
</evidence>
<organism evidence="1 2">
    <name type="scientific">Vreelandella halophila</name>
    <dbReference type="NCBI Taxonomy" id="86177"/>
    <lineage>
        <taxon>Bacteria</taxon>
        <taxon>Pseudomonadati</taxon>
        <taxon>Pseudomonadota</taxon>
        <taxon>Gammaproteobacteria</taxon>
        <taxon>Oceanospirillales</taxon>
        <taxon>Halomonadaceae</taxon>
        <taxon>Vreelandella</taxon>
    </lineage>
</organism>
<reference evidence="1 2" key="1">
    <citation type="submission" date="2019-11" db="EMBL/GenBank/DDBJ databases">
        <title>Genome sequences of 17 halophilic strains isolated from different environments.</title>
        <authorList>
            <person name="Furrow R.E."/>
        </authorList>
    </citation>
    <scope>NUCLEOTIDE SEQUENCE [LARGE SCALE GENOMIC DNA]</scope>
    <source>
        <strain evidence="1 2">22507_15_FS</strain>
    </source>
</reference>
<accession>A0A9X4YC25</accession>
<dbReference type="AlphaFoldDB" id="A0A9X4YC25"/>
<dbReference type="RefSeq" id="WP_160897676.1">
    <property type="nucleotide sequence ID" value="NZ_WMEX01000001.1"/>
</dbReference>
<name>A0A9X4YC25_9GAMM</name>
<evidence type="ECO:0000313" key="1">
    <source>
        <dbReference type="EMBL" id="MYL25175.1"/>
    </source>
</evidence>
<dbReference type="Proteomes" id="UP000460751">
    <property type="component" value="Unassembled WGS sequence"/>
</dbReference>
<sequence>MDNIKLEQDEQEVLDAFEAEEFVSALDDERRDYIAKAAEESLREG</sequence>
<gene>
    <name evidence="1" type="ORF">GLW01_00055</name>
</gene>
<dbReference type="OrthoDB" id="595481at2"/>
<comment type="caution">
    <text evidence="1">The sequence shown here is derived from an EMBL/GenBank/DDBJ whole genome shotgun (WGS) entry which is preliminary data.</text>
</comment>
<proteinExistence type="predicted"/>
<keyword evidence="2" id="KW-1185">Reference proteome</keyword>